<evidence type="ECO:0000313" key="2">
    <source>
        <dbReference type="Proteomes" id="UP001172673"/>
    </source>
</evidence>
<gene>
    <name evidence="1" type="ORF">H2200_007267</name>
</gene>
<name>A0AA39CHB3_9EURO</name>
<comment type="caution">
    <text evidence="1">The sequence shown here is derived from an EMBL/GenBank/DDBJ whole genome shotgun (WGS) entry which is preliminary data.</text>
</comment>
<evidence type="ECO:0000313" key="1">
    <source>
        <dbReference type="EMBL" id="KAJ9608279.1"/>
    </source>
</evidence>
<keyword evidence="2" id="KW-1185">Reference proteome</keyword>
<proteinExistence type="predicted"/>
<dbReference type="AlphaFoldDB" id="A0AA39CHB3"/>
<reference evidence="1" key="1">
    <citation type="submission" date="2022-10" db="EMBL/GenBank/DDBJ databases">
        <title>Culturing micro-colonial fungi from biological soil crusts in the Mojave desert and describing Neophaeococcomyces mojavensis, and introducing the new genera and species Taxawa tesnikishii.</title>
        <authorList>
            <person name="Kurbessoian T."/>
            <person name="Stajich J.E."/>
        </authorList>
    </citation>
    <scope>NUCLEOTIDE SEQUENCE</scope>
    <source>
        <strain evidence="1">TK_41</strain>
    </source>
</reference>
<accession>A0AA39CHB3</accession>
<dbReference type="EMBL" id="JAPDRK010000010">
    <property type="protein sequence ID" value="KAJ9608279.1"/>
    <property type="molecule type" value="Genomic_DNA"/>
</dbReference>
<dbReference type="Proteomes" id="UP001172673">
    <property type="component" value="Unassembled WGS sequence"/>
</dbReference>
<organism evidence="1 2">
    <name type="scientific">Cladophialophora chaetospira</name>
    <dbReference type="NCBI Taxonomy" id="386627"/>
    <lineage>
        <taxon>Eukaryota</taxon>
        <taxon>Fungi</taxon>
        <taxon>Dikarya</taxon>
        <taxon>Ascomycota</taxon>
        <taxon>Pezizomycotina</taxon>
        <taxon>Eurotiomycetes</taxon>
        <taxon>Chaetothyriomycetidae</taxon>
        <taxon>Chaetothyriales</taxon>
        <taxon>Herpotrichiellaceae</taxon>
        <taxon>Cladophialophora</taxon>
    </lineage>
</organism>
<protein>
    <submittedName>
        <fullName evidence="1">Uncharacterized protein</fullName>
    </submittedName>
</protein>
<sequence length="141" mass="15258">MEDTLLDIHPRMCWCVCVDRKTNPRCQTPARLLPWTRLVVQESKPSPRRPQLAFSALKTAITLPVLDDVGLITVAAAISLGAPKTAMLLPLWSGAGLFDGAATTQRRGAAVPSMGASKAMFNVKGNDSEIQSTELEVRMIV</sequence>